<dbReference type="PIRSF" id="PIRSF003109">
    <property type="entry name" value="McrC"/>
    <property type="match status" value="1"/>
</dbReference>
<dbReference type="EMBL" id="BMMH01000041">
    <property type="protein sequence ID" value="GGL45888.1"/>
    <property type="molecule type" value="Genomic_DNA"/>
</dbReference>
<dbReference type="InterPro" id="IPR014407">
    <property type="entry name" value="McrC_bac"/>
</dbReference>
<dbReference type="GO" id="GO:0009307">
    <property type="term" value="P:DNA restriction-modification system"/>
    <property type="evidence" value="ECO:0007669"/>
    <property type="project" value="InterPro"/>
</dbReference>
<dbReference type="Proteomes" id="UP000638263">
    <property type="component" value="Unassembled WGS sequence"/>
</dbReference>
<reference evidence="1" key="1">
    <citation type="journal article" date="2014" name="Int. J. Syst. Evol. Microbiol.">
        <title>Complete genome sequence of Corynebacterium casei LMG S-19264T (=DSM 44701T), isolated from a smear-ripened cheese.</title>
        <authorList>
            <consortium name="US DOE Joint Genome Institute (JGI-PGF)"/>
            <person name="Walter F."/>
            <person name="Albersmeier A."/>
            <person name="Kalinowski J."/>
            <person name="Ruckert C."/>
        </authorList>
    </citation>
    <scope>NUCLEOTIDE SEQUENCE</scope>
    <source>
        <strain evidence="1">CGMCC 4.3508</strain>
    </source>
</reference>
<proteinExistence type="predicted"/>
<reference evidence="1" key="2">
    <citation type="submission" date="2020-09" db="EMBL/GenBank/DDBJ databases">
        <authorList>
            <person name="Sun Q."/>
            <person name="Zhou Y."/>
        </authorList>
    </citation>
    <scope>NUCLEOTIDE SEQUENCE</scope>
    <source>
        <strain evidence="1">CGMCC 4.3508</strain>
    </source>
</reference>
<keyword evidence="2" id="KW-1185">Reference proteome</keyword>
<organism evidence="1 2">
    <name type="scientific">Nocardia jinanensis</name>
    <dbReference type="NCBI Taxonomy" id="382504"/>
    <lineage>
        <taxon>Bacteria</taxon>
        <taxon>Bacillati</taxon>
        <taxon>Actinomycetota</taxon>
        <taxon>Actinomycetes</taxon>
        <taxon>Mycobacteriales</taxon>
        <taxon>Nocardiaceae</taxon>
        <taxon>Nocardia</taxon>
    </lineage>
</organism>
<dbReference type="AlphaFoldDB" id="A0A917RYC1"/>
<dbReference type="InterPro" id="IPR019292">
    <property type="entry name" value="McrC"/>
</dbReference>
<gene>
    <name evidence="1" type="primary">mcrC</name>
    <name evidence="1" type="ORF">GCM10011588_70830</name>
</gene>
<comment type="caution">
    <text evidence="1">The sequence shown here is derived from an EMBL/GenBank/DDBJ whole genome shotgun (WGS) entry which is preliminary data.</text>
</comment>
<name>A0A917RYC1_9NOCA</name>
<sequence length="361" mass="40816">MITAGQGQTRIPVSSLWLLLIYASDLLPGLRTDERESLLSGARDADLLDAIADVLATEVERRLRSNLTLAYQPRAAEMTRVRGSIDHLRTSANRLTDRGRIACRFDELTVDTPRNQFICSALRWAGRVVQSKELASRCTIAAFRMQRLGVSDRRPARTEISRDRVGHHDRSDQRVIDAAALVLDMAVPAHIPGRRSVPVLARHHGRLRILFEKAINGYFRYSLDHTAWTVSRPQLDWGALGDPAALDLLPRLETDTVLDNRAGRRIIIETKFTNALKVNRFGTKKIRSEYLYQVYAYVMTQARSRQSADETTEGVLLFALTEGQDPVDVEFTIKPHRVRVMSVDLAGTPSEIRAQWQRCLH</sequence>
<evidence type="ECO:0000313" key="1">
    <source>
        <dbReference type="EMBL" id="GGL45888.1"/>
    </source>
</evidence>
<dbReference type="RefSeq" id="WP_063000939.1">
    <property type="nucleotide sequence ID" value="NZ_BMMH01000041.1"/>
</dbReference>
<evidence type="ECO:0000313" key="2">
    <source>
        <dbReference type="Proteomes" id="UP000638263"/>
    </source>
</evidence>
<dbReference type="PANTHER" id="PTHR38733">
    <property type="entry name" value="PROTEIN MCRC"/>
    <property type="match status" value="1"/>
</dbReference>
<accession>A0A917RYC1</accession>
<dbReference type="PANTHER" id="PTHR38733:SF1">
    <property type="entry name" value="TYPE IV METHYL-DIRECTED RESTRICTION ENZYME ECOKMCRBC"/>
    <property type="match status" value="1"/>
</dbReference>
<dbReference type="Pfam" id="PF10117">
    <property type="entry name" value="McrBC"/>
    <property type="match status" value="1"/>
</dbReference>
<protein>
    <submittedName>
        <fullName evidence="1">5-methylcytosine-specific restriction system specificity protein McrC</fullName>
    </submittedName>
</protein>